<proteinExistence type="predicted"/>
<dbReference type="AlphaFoldDB" id="X1Q242"/>
<organism evidence="1">
    <name type="scientific">marine sediment metagenome</name>
    <dbReference type="NCBI Taxonomy" id="412755"/>
    <lineage>
        <taxon>unclassified sequences</taxon>
        <taxon>metagenomes</taxon>
        <taxon>ecological metagenomes</taxon>
    </lineage>
</organism>
<comment type="caution">
    <text evidence="1">The sequence shown here is derived from an EMBL/GenBank/DDBJ whole genome shotgun (WGS) entry which is preliminary data.</text>
</comment>
<name>X1Q242_9ZZZZ</name>
<dbReference type="EMBL" id="BARV01038570">
    <property type="protein sequence ID" value="GAI48821.1"/>
    <property type="molecule type" value="Genomic_DNA"/>
</dbReference>
<gene>
    <name evidence="1" type="ORF">S06H3_59374</name>
</gene>
<protein>
    <submittedName>
        <fullName evidence="1">Uncharacterized protein</fullName>
    </submittedName>
</protein>
<sequence>MKTEKNSLLSREKNGKNKFTKWAQKYPELKEQWDKALNLVIPQDLELDSLYFIISINFSGGS</sequence>
<accession>X1Q242</accession>
<evidence type="ECO:0000313" key="1">
    <source>
        <dbReference type="EMBL" id="GAI48821.1"/>
    </source>
</evidence>
<reference evidence="1" key="1">
    <citation type="journal article" date="2014" name="Front. Microbiol.">
        <title>High frequency of phylogenetically diverse reductive dehalogenase-homologous genes in deep subseafloor sedimentary metagenomes.</title>
        <authorList>
            <person name="Kawai M."/>
            <person name="Futagami T."/>
            <person name="Toyoda A."/>
            <person name="Takaki Y."/>
            <person name="Nishi S."/>
            <person name="Hori S."/>
            <person name="Arai W."/>
            <person name="Tsubouchi T."/>
            <person name="Morono Y."/>
            <person name="Uchiyama I."/>
            <person name="Ito T."/>
            <person name="Fujiyama A."/>
            <person name="Inagaki F."/>
            <person name="Takami H."/>
        </authorList>
    </citation>
    <scope>NUCLEOTIDE SEQUENCE</scope>
    <source>
        <strain evidence="1">Expedition CK06-06</strain>
    </source>
</reference>